<dbReference type="KEGG" id="rsi:Runsl_5883"/>
<dbReference type="Pfam" id="PF21205">
    <property type="entry name" value="Rep3_C"/>
    <property type="match status" value="1"/>
</dbReference>
<name>A0A7U4E966_RUNSL</name>
<dbReference type="AlphaFoldDB" id="A0A7U4E966"/>
<keyword evidence="3" id="KW-0614">Plasmid</keyword>
<dbReference type="Pfam" id="PF01051">
    <property type="entry name" value="Rep3_N"/>
    <property type="match status" value="1"/>
</dbReference>
<evidence type="ECO:0000256" key="1">
    <source>
        <dbReference type="ARBA" id="ARBA00038283"/>
    </source>
</evidence>
<dbReference type="InterPro" id="IPR036390">
    <property type="entry name" value="WH_DNA-bd_sf"/>
</dbReference>
<dbReference type="Gene3D" id="1.10.10.10">
    <property type="entry name" value="Winged helix-like DNA-binding domain superfamily/Winged helix DNA-binding domain"/>
    <property type="match status" value="2"/>
</dbReference>
<proteinExistence type="inferred from homology"/>
<evidence type="ECO:0000259" key="2">
    <source>
        <dbReference type="Pfam" id="PF01051"/>
    </source>
</evidence>
<protein>
    <submittedName>
        <fullName evidence="3">Initiator RepB protein</fullName>
    </submittedName>
</protein>
<dbReference type="GO" id="GO:0006270">
    <property type="term" value="P:DNA replication initiation"/>
    <property type="evidence" value="ECO:0007669"/>
    <property type="project" value="InterPro"/>
</dbReference>
<comment type="similarity">
    <text evidence="1">Belongs to the initiator RepB protein family.</text>
</comment>
<sequence>MKPQIVKQDNSITNARYDFTACQLDILFCVMGQIHDNDANDRIYVIYAREIEILTGRQWQYTQFKEATENMGSRMFEIETESKYRQFWLFQHVDYIKGQGRIEIMFTRNAINMLKELKNNFTTYELQSALSMSSKFAKRIYQICSQWKDIGETKRFEIRELKMNLGLIDTKGNEQFTGIGMFKSRVLDIAMRQINENTDLKVSYKLQGEGNKKRPLKFITFYIVKKNPHILPIEFEKDVNPDARLQNLVIILDSLGIKSAQIRKTIIGSEDLIKEVFSFNYQLQTGKVKADRNAGGLLLKKLGLV</sequence>
<accession>A0A7U4E966</accession>
<dbReference type="Proteomes" id="UP000000493">
    <property type="component" value="Plasmid pRUNSL03"/>
</dbReference>
<reference evidence="3 4" key="2">
    <citation type="journal article" date="2012" name="Stand. Genomic Sci.">
        <title>Complete genome sequence of the aquatic bacterium Runella slithyformis type strain (LSU 4(T)).</title>
        <authorList>
            <person name="Copeland A."/>
            <person name="Zhang X."/>
            <person name="Misra M."/>
            <person name="Lapidus A."/>
            <person name="Nolan M."/>
            <person name="Lucas S."/>
            <person name="Deshpande S."/>
            <person name="Cheng J.F."/>
            <person name="Tapia R."/>
            <person name="Goodwin L.A."/>
            <person name="Pitluck S."/>
            <person name="Liolios K."/>
            <person name="Pagani I."/>
            <person name="Ivanova N."/>
            <person name="Mikhailova N."/>
            <person name="Pati A."/>
            <person name="Chen A."/>
            <person name="Palaniappan K."/>
            <person name="Land M."/>
            <person name="Hauser L."/>
            <person name="Pan C."/>
            <person name="Jeffries C.D."/>
            <person name="Detter J.C."/>
            <person name="Brambilla E.M."/>
            <person name="Rohde M."/>
            <person name="Djao O.D."/>
            <person name="Goker M."/>
            <person name="Sikorski J."/>
            <person name="Tindall B.J."/>
            <person name="Woyke T."/>
            <person name="Bristow J."/>
            <person name="Eisen J.A."/>
            <person name="Markowitz V."/>
            <person name="Hugenholtz P."/>
            <person name="Kyrpides N.C."/>
            <person name="Klenk H.P."/>
            <person name="Mavromatis K."/>
        </authorList>
    </citation>
    <scope>NUCLEOTIDE SEQUENCE [LARGE SCALE GENOMIC DNA]</scope>
    <source>
        <strain evidence="4">ATCC 29530 / DSM 19594 / LMG 11500 / NCIMB 11436 / LSU 4</strain>
    </source>
</reference>
<gene>
    <name evidence="3" type="ordered locus">Runsl_5883</name>
</gene>
<evidence type="ECO:0000313" key="4">
    <source>
        <dbReference type="Proteomes" id="UP000000493"/>
    </source>
</evidence>
<geneLocation type="plasmid" evidence="3 4">
    <name>pRUNSL03</name>
</geneLocation>
<organism evidence="3 4">
    <name type="scientific">Runella slithyformis (strain ATCC 29530 / DSM 19594 / LMG 11500 / NCIMB 11436 / LSU 4)</name>
    <dbReference type="NCBI Taxonomy" id="761193"/>
    <lineage>
        <taxon>Bacteria</taxon>
        <taxon>Pseudomonadati</taxon>
        <taxon>Bacteroidota</taxon>
        <taxon>Cytophagia</taxon>
        <taxon>Cytophagales</taxon>
        <taxon>Spirosomataceae</taxon>
        <taxon>Runella</taxon>
    </lineage>
</organism>
<feature type="domain" description="Initiator Rep protein WH1" evidence="2">
    <location>
        <begin position="5"/>
        <end position="144"/>
    </location>
</feature>
<keyword evidence="4" id="KW-1185">Reference proteome</keyword>
<dbReference type="EMBL" id="CP002862">
    <property type="protein sequence ID" value="AEI52179.1"/>
    <property type="molecule type" value="Genomic_DNA"/>
</dbReference>
<dbReference type="InterPro" id="IPR000525">
    <property type="entry name" value="Initiator_Rep_WH1"/>
</dbReference>
<dbReference type="InterPro" id="IPR036388">
    <property type="entry name" value="WH-like_DNA-bd_sf"/>
</dbReference>
<reference evidence="4" key="1">
    <citation type="submission" date="2011-06" db="EMBL/GenBank/DDBJ databases">
        <title>The complete genome of plasmid 3 of Runella slithyformis DSM 19594.</title>
        <authorList>
            <consortium name="US DOE Joint Genome Institute (JGI-PGF)"/>
            <person name="Lucas S."/>
            <person name="Han J."/>
            <person name="Lapidus A."/>
            <person name="Bruce D."/>
            <person name="Goodwin L."/>
            <person name="Pitluck S."/>
            <person name="Peters L."/>
            <person name="Kyrpides N."/>
            <person name="Mavromatis K."/>
            <person name="Ivanova N."/>
            <person name="Ovchinnikova G."/>
            <person name="Zhang X."/>
            <person name="Misra M."/>
            <person name="Detter J.C."/>
            <person name="Tapia R."/>
            <person name="Han C."/>
            <person name="Land M."/>
            <person name="Hauser L."/>
            <person name="Markowitz V."/>
            <person name="Cheng J.-F."/>
            <person name="Hugenholtz P."/>
            <person name="Woyke T."/>
            <person name="Wu D."/>
            <person name="Tindall B."/>
            <person name="Faehrich R."/>
            <person name="Brambilla E."/>
            <person name="Klenk H.-P."/>
            <person name="Eisen J.A."/>
        </authorList>
    </citation>
    <scope>NUCLEOTIDE SEQUENCE [LARGE SCALE GENOMIC DNA]</scope>
    <source>
        <strain evidence="4">ATCC 29530 / DSM 19594 / LMG 11500 / NCIMB 11436 / LSU 4</strain>
        <plasmid evidence="4">pRUNSL03</plasmid>
    </source>
</reference>
<dbReference type="GO" id="GO:0003887">
    <property type="term" value="F:DNA-directed DNA polymerase activity"/>
    <property type="evidence" value="ECO:0007669"/>
    <property type="project" value="InterPro"/>
</dbReference>
<evidence type="ECO:0000313" key="3">
    <source>
        <dbReference type="EMBL" id="AEI52179.1"/>
    </source>
</evidence>
<dbReference type="SUPFAM" id="SSF46785">
    <property type="entry name" value="Winged helix' DNA-binding domain"/>
    <property type="match status" value="2"/>
</dbReference>
<dbReference type="RefSeq" id="WP_013921760.1">
    <property type="nucleotide sequence ID" value="NC_015694.1"/>
</dbReference>